<dbReference type="RefSeq" id="WP_343914846.1">
    <property type="nucleotide sequence ID" value="NZ_BAAAGE010000009.1"/>
</dbReference>
<sequence>MNENNLKFEVIWKDEDMFEMRISANNARYSGITEVYEVSESLLGFVTELNGFPFGKEKVTHSCGEKDSYAYFEMEFYKIGPTGKCGVLIIMEENVSTEYRKEEKDKLSMELIIEPNAIDIFCRELKSLAEKEDGIAELKAIGNYTGNIA</sequence>
<accession>A0ABN1JAK2</accession>
<organism evidence="1 2">
    <name type="scientific">Aquimarina litoralis</name>
    <dbReference type="NCBI Taxonomy" id="584605"/>
    <lineage>
        <taxon>Bacteria</taxon>
        <taxon>Pseudomonadati</taxon>
        <taxon>Bacteroidota</taxon>
        <taxon>Flavobacteriia</taxon>
        <taxon>Flavobacteriales</taxon>
        <taxon>Flavobacteriaceae</taxon>
        <taxon>Aquimarina</taxon>
    </lineage>
</organism>
<name>A0ABN1JAK2_9FLAO</name>
<proteinExistence type="predicted"/>
<keyword evidence="2" id="KW-1185">Reference proteome</keyword>
<comment type="caution">
    <text evidence="1">The sequence shown here is derived from an EMBL/GenBank/DDBJ whole genome shotgun (WGS) entry which is preliminary data.</text>
</comment>
<protein>
    <submittedName>
        <fullName evidence="1">Uncharacterized protein</fullName>
    </submittedName>
</protein>
<reference evidence="1 2" key="1">
    <citation type="journal article" date="2019" name="Int. J. Syst. Evol. Microbiol.">
        <title>The Global Catalogue of Microorganisms (GCM) 10K type strain sequencing project: providing services to taxonomists for standard genome sequencing and annotation.</title>
        <authorList>
            <consortium name="The Broad Institute Genomics Platform"/>
            <consortium name="The Broad Institute Genome Sequencing Center for Infectious Disease"/>
            <person name="Wu L."/>
            <person name="Ma J."/>
        </authorList>
    </citation>
    <scope>NUCLEOTIDE SEQUENCE [LARGE SCALE GENOMIC DNA]</scope>
    <source>
        <strain evidence="1 2">JCM 15974</strain>
    </source>
</reference>
<evidence type="ECO:0000313" key="1">
    <source>
        <dbReference type="EMBL" id="GAA0733932.1"/>
    </source>
</evidence>
<evidence type="ECO:0000313" key="2">
    <source>
        <dbReference type="Proteomes" id="UP001501758"/>
    </source>
</evidence>
<dbReference type="EMBL" id="BAAAGE010000009">
    <property type="protein sequence ID" value="GAA0733932.1"/>
    <property type="molecule type" value="Genomic_DNA"/>
</dbReference>
<gene>
    <name evidence="1" type="ORF">GCM10009430_48530</name>
</gene>
<dbReference type="Proteomes" id="UP001501758">
    <property type="component" value="Unassembled WGS sequence"/>
</dbReference>